<comment type="caution">
    <text evidence="1">The sequence shown here is derived from an EMBL/GenBank/DDBJ whole genome shotgun (WGS) entry which is preliminary data.</text>
</comment>
<gene>
    <name evidence="1" type="ORF">HPB50_025264</name>
</gene>
<dbReference type="Proteomes" id="UP000821845">
    <property type="component" value="Chromosome 5"/>
</dbReference>
<accession>A0ACB7SEI3</accession>
<name>A0ACB7SEI3_HYAAI</name>
<protein>
    <submittedName>
        <fullName evidence="1">Uncharacterized protein</fullName>
    </submittedName>
</protein>
<organism evidence="1 2">
    <name type="scientific">Hyalomma asiaticum</name>
    <name type="common">Tick</name>
    <dbReference type="NCBI Taxonomy" id="266040"/>
    <lineage>
        <taxon>Eukaryota</taxon>
        <taxon>Metazoa</taxon>
        <taxon>Ecdysozoa</taxon>
        <taxon>Arthropoda</taxon>
        <taxon>Chelicerata</taxon>
        <taxon>Arachnida</taxon>
        <taxon>Acari</taxon>
        <taxon>Parasitiformes</taxon>
        <taxon>Ixodida</taxon>
        <taxon>Ixodoidea</taxon>
        <taxon>Ixodidae</taxon>
        <taxon>Hyalomminae</taxon>
        <taxon>Hyalomma</taxon>
    </lineage>
</organism>
<evidence type="ECO:0000313" key="2">
    <source>
        <dbReference type="Proteomes" id="UP000821845"/>
    </source>
</evidence>
<keyword evidence="2" id="KW-1185">Reference proteome</keyword>
<evidence type="ECO:0000313" key="1">
    <source>
        <dbReference type="EMBL" id="KAH6931567.1"/>
    </source>
</evidence>
<dbReference type="EMBL" id="CM023485">
    <property type="protein sequence ID" value="KAH6931567.1"/>
    <property type="molecule type" value="Genomic_DNA"/>
</dbReference>
<reference evidence="1" key="1">
    <citation type="submission" date="2020-05" db="EMBL/GenBank/DDBJ databases">
        <title>Large-scale comparative analyses of tick genomes elucidate their genetic diversity and vector capacities.</title>
        <authorList>
            <person name="Jia N."/>
            <person name="Wang J."/>
            <person name="Shi W."/>
            <person name="Du L."/>
            <person name="Sun Y."/>
            <person name="Zhan W."/>
            <person name="Jiang J."/>
            <person name="Wang Q."/>
            <person name="Zhang B."/>
            <person name="Ji P."/>
            <person name="Sakyi L.B."/>
            <person name="Cui X."/>
            <person name="Yuan T."/>
            <person name="Jiang B."/>
            <person name="Yang W."/>
            <person name="Lam T.T.-Y."/>
            <person name="Chang Q."/>
            <person name="Ding S."/>
            <person name="Wang X."/>
            <person name="Zhu J."/>
            <person name="Ruan X."/>
            <person name="Zhao L."/>
            <person name="Wei J."/>
            <person name="Que T."/>
            <person name="Du C."/>
            <person name="Cheng J."/>
            <person name="Dai P."/>
            <person name="Han X."/>
            <person name="Huang E."/>
            <person name="Gao Y."/>
            <person name="Liu J."/>
            <person name="Shao H."/>
            <person name="Ye R."/>
            <person name="Li L."/>
            <person name="Wei W."/>
            <person name="Wang X."/>
            <person name="Wang C."/>
            <person name="Yang T."/>
            <person name="Huo Q."/>
            <person name="Li W."/>
            <person name="Guo W."/>
            <person name="Chen H."/>
            <person name="Zhou L."/>
            <person name="Ni X."/>
            <person name="Tian J."/>
            <person name="Zhou Y."/>
            <person name="Sheng Y."/>
            <person name="Liu T."/>
            <person name="Pan Y."/>
            <person name="Xia L."/>
            <person name="Li J."/>
            <person name="Zhao F."/>
            <person name="Cao W."/>
        </authorList>
    </citation>
    <scope>NUCLEOTIDE SEQUENCE</scope>
    <source>
        <strain evidence="1">Hyas-2018</strain>
    </source>
</reference>
<sequence>MTKATKGDEEGKAKKKHGHTARQGTTKTQAATRKSHGSRHPAKHDGSSKESPPPAVVSPSAHVHPGEHACPKDSHEGERRPPLSSSPNKNRDGEAAGALHDGEASNGKARVVADNESPGSAGRDIPGGPAVDVEGSTKGVTMPSPSNDLASSSSLLNVDDRVVSNLASVLTEIASPVGCLITRPEERGGPPQGDHSTTGTTTATTNPSMGTQDSSAHGQPTQEHLVRGPRRVTSGKSITLDDLHVLSRVVAGSTPSPVPAADKGECVIIGCTVVTAIVVLVCIATVLLRSTPKTREPVCMTESCTLHAKLLTSDLDTSIDPCRNFSAYVCSGWFKRRRTDYLHFSKSLMDDVRQLWFPGFSEVIYRGSQKLRAGLKPMAMYSSCMGHPSQYGSDLGLFRKYMDAVNLSWPEAPKKPAADVLVVLLTLAFQWQVPLWLRIREAELIGSWRFSIDPGPFLPLMRQHHLSTKQDEYIMYWMSFYIVLSEKGRHINKSVVEAVRIMEHDVLEKLYAARTPAFLHPIMLPVSNMGSRTPPLTSDRWLHALEHLSLDPIARPKDTVLLSDTGFFETLGHLFGEYSNEQLLDLIGWSFVQLCAPAADYRLLVARYGSETAATKYKPYFCERFIESSYSLLVVAMYSVARLSRLQRDSVDAGFDSLVWSAAALANATTWLDVESRQLAAEKMASTQLVLWPPNQYLENDTILEELYETFPSKGKSFADYWVTVSQATAAAYKSLAKAGAFGYAVNYALPYHHYDGPLGKVKLPVGAVTTPLFYEDGTKAMFYGGLGFLMALSLVRAVDSEGLRWHPDGTFGESFLSRDSTAAFADKDACLNAGNGASGRRGSVFPEVPAVEVAYAAYRAALDERPENLGDGLTGDKVFFMTLCFMTCARDQVVDCNKAVSNFAPFARAFGCSSSSAMNPERKCSFFG</sequence>
<proteinExistence type="predicted"/>